<accession>A0A4U0YET3</accession>
<proteinExistence type="predicted"/>
<name>A0A4U0YET3_9GAMM</name>
<dbReference type="EMBL" id="SWAV01000005">
    <property type="protein sequence ID" value="TKA90370.1"/>
    <property type="molecule type" value="Genomic_DNA"/>
</dbReference>
<sequence length="59" mass="6480">MNPIIQIRPAGNRVLPGQPAGHNFWQLTKGDTVVGWATSYPAAQDKQRRLEQARLPAAS</sequence>
<reference evidence="1 2" key="1">
    <citation type="submission" date="2019-04" db="EMBL/GenBank/DDBJ databases">
        <title>Crypto-aerobic microbial life in anoxic (sulfidic) marine sediments.</title>
        <authorList>
            <person name="Bhattacharya S."/>
            <person name="Roy C."/>
            <person name="Mondal N."/>
            <person name="Sarkar J."/>
            <person name="Mandal S."/>
            <person name="Rameez M.J."/>
            <person name="Ghosh W."/>
        </authorList>
    </citation>
    <scope>NUCLEOTIDE SEQUENCE [LARGE SCALE GENOMIC DNA]</scope>
    <source>
        <strain evidence="1 2">SBBB</strain>
    </source>
</reference>
<organism evidence="1 2">
    <name type="scientific">Halopseudomonas bauzanensis</name>
    <dbReference type="NCBI Taxonomy" id="653930"/>
    <lineage>
        <taxon>Bacteria</taxon>
        <taxon>Pseudomonadati</taxon>
        <taxon>Pseudomonadota</taxon>
        <taxon>Gammaproteobacteria</taxon>
        <taxon>Pseudomonadales</taxon>
        <taxon>Pseudomonadaceae</taxon>
        <taxon>Halopseudomonas</taxon>
    </lineage>
</organism>
<dbReference type="RefSeq" id="WP_136869922.1">
    <property type="nucleotide sequence ID" value="NZ_SWAV01000005.1"/>
</dbReference>
<dbReference type="AlphaFoldDB" id="A0A4U0YET3"/>
<protein>
    <recommendedName>
        <fullName evidence="3">DUF4102 domain-containing protein</fullName>
    </recommendedName>
</protein>
<evidence type="ECO:0000313" key="1">
    <source>
        <dbReference type="EMBL" id="TKA90370.1"/>
    </source>
</evidence>
<evidence type="ECO:0000313" key="2">
    <source>
        <dbReference type="Proteomes" id="UP000305198"/>
    </source>
</evidence>
<gene>
    <name evidence="1" type="ORF">FA869_14730</name>
</gene>
<evidence type="ECO:0008006" key="3">
    <source>
        <dbReference type="Google" id="ProtNLM"/>
    </source>
</evidence>
<comment type="caution">
    <text evidence="1">The sequence shown here is derived from an EMBL/GenBank/DDBJ whole genome shotgun (WGS) entry which is preliminary data.</text>
</comment>
<dbReference type="Proteomes" id="UP000305198">
    <property type="component" value="Unassembled WGS sequence"/>
</dbReference>